<comment type="caution">
    <text evidence="2">The sequence shown here is derived from an EMBL/GenBank/DDBJ whole genome shotgun (WGS) entry which is preliminary data.</text>
</comment>
<evidence type="ECO:0000259" key="1">
    <source>
        <dbReference type="PROSITE" id="PS50914"/>
    </source>
</evidence>
<gene>
    <name evidence="2" type="ORF">LRX75_13115</name>
</gene>
<sequence length="87" mass="9596">MPMDKQIYSRRDDEPHLRDDDLAGKVARYIQYVALVDTTHLNVMAIGRTIILSGSVANEAEVGCVEQAAASVIGVHLVENTVTIRHH</sequence>
<accession>A0A9X1NU34</accession>
<dbReference type="Proteomes" id="UP001139089">
    <property type="component" value="Unassembled WGS sequence"/>
</dbReference>
<evidence type="ECO:0000313" key="3">
    <source>
        <dbReference type="Proteomes" id="UP001139089"/>
    </source>
</evidence>
<organism evidence="2 3">
    <name type="scientific">Rhizobium quercicola</name>
    <dbReference type="NCBI Taxonomy" id="2901226"/>
    <lineage>
        <taxon>Bacteria</taxon>
        <taxon>Pseudomonadati</taxon>
        <taxon>Pseudomonadota</taxon>
        <taxon>Alphaproteobacteria</taxon>
        <taxon>Hyphomicrobiales</taxon>
        <taxon>Rhizobiaceae</taxon>
        <taxon>Rhizobium/Agrobacterium group</taxon>
        <taxon>Rhizobium</taxon>
    </lineage>
</organism>
<dbReference type="RefSeq" id="WP_231815042.1">
    <property type="nucleotide sequence ID" value="NZ_JAJOZR010000008.1"/>
</dbReference>
<dbReference type="EMBL" id="JAJOZR010000008">
    <property type="protein sequence ID" value="MCD7109979.1"/>
    <property type="molecule type" value="Genomic_DNA"/>
</dbReference>
<feature type="domain" description="BON" evidence="1">
    <location>
        <begin position="18"/>
        <end position="86"/>
    </location>
</feature>
<protein>
    <submittedName>
        <fullName evidence="2">BON domain-containing protein</fullName>
    </submittedName>
</protein>
<dbReference type="InterPro" id="IPR007055">
    <property type="entry name" value="BON_dom"/>
</dbReference>
<dbReference type="Gene3D" id="3.30.1340.30">
    <property type="match status" value="1"/>
</dbReference>
<dbReference type="AlphaFoldDB" id="A0A9X1NU34"/>
<dbReference type="PROSITE" id="PS50914">
    <property type="entry name" value="BON"/>
    <property type="match status" value="1"/>
</dbReference>
<proteinExistence type="predicted"/>
<dbReference type="Pfam" id="PF04972">
    <property type="entry name" value="BON"/>
    <property type="match status" value="1"/>
</dbReference>
<reference evidence="2" key="1">
    <citation type="submission" date="2021-12" db="EMBL/GenBank/DDBJ databases">
        <authorList>
            <person name="Li Y."/>
        </authorList>
    </citation>
    <scope>NUCLEOTIDE SEQUENCE</scope>
    <source>
        <strain evidence="2">DKSPLA3</strain>
    </source>
</reference>
<evidence type="ECO:0000313" key="2">
    <source>
        <dbReference type="EMBL" id="MCD7109979.1"/>
    </source>
</evidence>
<name>A0A9X1NU34_9HYPH</name>
<keyword evidence="3" id="KW-1185">Reference proteome</keyword>